<dbReference type="Proteomes" id="UP000794436">
    <property type="component" value="Unassembled WGS sequence"/>
</dbReference>
<comment type="caution">
    <text evidence="2">The sequence shown here is derived from an EMBL/GenBank/DDBJ whole genome shotgun (WGS) entry which is preliminary data.</text>
</comment>
<sequence>MVQLRFIGLLVAAVALQANAQYAGDDDVVGKVIPYGAAAYENREGEQPLQHWVGPAIPAAKDSACYRKTYRTKKCPVGYNSDNIATCWAQCPVDYPVECGMECLPQNADCTKAILGKVTSVATVALNAASSGMFGKFLSAGKGVQQGVKCGQQIFATVQKVTGYVTELEASGTGNTTTDQFQVLLEKSDLVTYDLPAAVATCLGKPIPAGLEKGNDIMDKVKAVTGQVLEAKKSGTNLLEPTNFIKFVADVGFSSAIPTLKSTQDVSSIKDAVSRGLGCGDAINKVVNRVIGMVQEIKTKDASTTVEALRVAVMGSDLVLKELPDAATGCFKVNMPNAFQKRDEVLKGIHVVLDGVINAASANAPTRTRGRALADEKPLSKADYALKVTEMGLDAISTFDPTGIADMAKEFVQPICGPTLFVGDIDDGPADQALGLRTMEKAFEGSVGDWKKQGDGQIHVTFKSTDSKDVEVVIKAGGQVHSKVKVAKGQTVEWSKPLSEFQGKTLYMDRWRSAILGVPMSSGGSLLAWIPSNAAGTLKLDVNLNNS</sequence>
<accession>A0A8K1CJJ5</accession>
<keyword evidence="3" id="KW-1185">Reference proteome</keyword>
<feature type="chain" id="PRO_5035425205" evidence="1">
    <location>
        <begin position="21"/>
        <end position="547"/>
    </location>
</feature>
<dbReference type="AlphaFoldDB" id="A0A8K1CJJ5"/>
<dbReference type="OrthoDB" id="106209at2759"/>
<name>A0A8K1CJJ5_PYTOL</name>
<proteinExistence type="predicted"/>
<evidence type="ECO:0000313" key="2">
    <source>
        <dbReference type="EMBL" id="TMW64749.1"/>
    </source>
</evidence>
<dbReference type="EMBL" id="SPLM01000039">
    <property type="protein sequence ID" value="TMW64749.1"/>
    <property type="molecule type" value="Genomic_DNA"/>
</dbReference>
<evidence type="ECO:0000313" key="3">
    <source>
        <dbReference type="Proteomes" id="UP000794436"/>
    </source>
</evidence>
<feature type="signal peptide" evidence="1">
    <location>
        <begin position="1"/>
        <end position="20"/>
    </location>
</feature>
<gene>
    <name evidence="2" type="ORF">Poli38472_011629</name>
</gene>
<protein>
    <submittedName>
        <fullName evidence="2">Uncharacterized protein</fullName>
    </submittedName>
</protein>
<reference evidence="2" key="1">
    <citation type="submission" date="2019-03" db="EMBL/GenBank/DDBJ databases">
        <title>Long read genome sequence of the mycoparasitic Pythium oligandrum ATCC 38472 isolated from sugarbeet rhizosphere.</title>
        <authorList>
            <person name="Gaulin E."/>
        </authorList>
    </citation>
    <scope>NUCLEOTIDE SEQUENCE</scope>
    <source>
        <strain evidence="2">ATCC 38472_TT</strain>
    </source>
</reference>
<keyword evidence="1" id="KW-0732">Signal</keyword>
<evidence type="ECO:0000256" key="1">
    <source>
        <dbReference type="SAM" id="SignalP"/>
    </source>
</evidence>
<organism evidence="2 3">
    <name type="scientific">Pythium oligandrum</name>
    <name type="common">Mycoparasitic fungus</name>
    <dbReference type="NCBI Taxonomy" id="41045"/>
    <lineage>
        <taxon>Eukaryota</taxon>
        <taxon>Sar</taxon>
        <taxon>Stramenopiles</taxon>
        <taxon>Oomycota</taxon>
        <taxon>Peronosporomycetes</taxon>
        <taxon>Pythiales</taxon>
        <taxon>Pythiaceae</taxon>
        <taxon>Pythium</taxon>
    </lineage>
</organism>